<dbReference type="InterPro" id="IPR011701">
    <property type="entry name" value="MFS"/>
</dbReference>
<evidence type="ECO:0008006" key="10">
    <source>
        <dbReference type="Google" id="ProtNLM"/>
    </source>
</evidence>
<protein>
    <recommendedName>
        <fullName evidence="10">Major facilitator superfamily (MFS) profile domain-containing protein</fullName>
    </recommendedName>
</protein>
<feature type="transmembrane region" description="Helical" evidence="7">
    <location>
        <begin position="190"/>
        <end position="210"/>
    </location>
</feature>
<feature type="transmembrane region" description="Helical" evidence="7">
    <location>
        <begin position="231"/>
        <end position="250"/>
    </location>
</feature>
<evidence type="ECO:0000313" key="9">
    <source>
        <dbReference type="Proteomes" id="UP000243081"/>
    </source>
</evidence>
<name>A0A179I9U7_CORDF</name>
<gene>
    <name evidence="8" type="ORF">LLEC1_07793</name>
</gene>
<comment type="subcellular location">
    <subcellularLocation>
        <location evidence="1">Membrane</location>
        <topology evidence="1">Multi-pass membrane protein</topology>
    </subcellularLocation>
</comment>
<dbReference type="Pfam" id="PF07690">
    <property type="entry name" value="MFS_1"/>
    <property type="match status" value="1"/>
</dbReference>
<dbReference type="EMBL" id="LUKN01002209">
    <property type="protein sequence ID" value="OAQ99457.1"/>
    <property type="molecule type" value="Genomic_DNA"/>
</dbReference>
<evidence type="ECO:0000256" key="5">
    <source>
        <dbReference type="ARBA" id="ARBA00023136"/>
    </source>
</evidence>
<feature type="transmembrane region" description="Helical" evidence="7">
    <location>
        <begin position="262"/>
        <end position="280"/>
    </location>
</feature>
<organism evidence="8 9">
    <name type="scientific">Cordyceps confragosa</name>
    <name type="common">Lecanicillium lecanii</name>
    <dbReference type="NCBI Taxonomy" id="2714763"/>
    <lineage>
        <taxon>Eukaryota</taxon>
        <taxon>Fungi</taxon>
        <taxon>Dikarya</taxon>
        <taxon>Ascomycota</taxon>
        <taxon>Pezizomycotina</taxon>
        <taxon>Sordariomycetes</taxon>
        <taxon>Hypocreomycetidae</taxon>
        <taxon>Hypocreales</taxon>
        <taxon>Cordycipitaceae</taxon>
        <taxon>Akanthomyces</taxon>
    </lineage>
</organism>
<evidence type="ECO:0000256" key="3">
    <source>
        <dbReference type="ARBA" id="ARBA00022692"/>
    </source>
</evidence>
<dbReference type="Proteomes" id="UP000243081">
    <property type="component" value="Unassembled WGS sequence"/>
</dbReference>
<dbReference type="Gene3D" id="1.20.1250.20">
    <property type="entry name" value="MFS general substrate transporter like domains"/>
    <property type="match status" value="2"/>
</dbReference>
<dbReference type="OrthoDB" id="10021397at2759"/>
<evidence type="ECO:0000256" key="2">
    <source>
        <dbReference type="ARBA" id="ARBA00007520"/>
    </source>
</evidence>
<evidence type="ECO:0000256" key="7">
    <source>
        <dbReference type="SAM" id="Phobius"/>
    </source>
</evidence>
<comment type="caution">
    <text evidence="8">The sequence shown here is derived from an EMBL/GenBank/DDBJ whole genome shotgun (WGS) entry which is preliminary data.</text>
</comment>
<evidence type="ECO:0000256" key="4">
    <source>
        <dbReference type="ARBA" id="ARBA00022989"/>
    </source>
</evidence>
<feature type="transmembrane region" description="Helical" evidence="7">
    <location>
        <begin position="86"/>
        <end position="104"/>
    </location>
</feature>
<keyword evidence="4 7" id="KW-1133">Transmembrane helix</keyword>
<dbReference type="AlphaFoldDB" id="A0A179I9U7"/>
<reference evidence="8 9" key="1">
    <citation type="submission" date="2016-03" db="EMBL/GenBank/DDBJ databases">
        <title>Fine-scale spatial genetic structure of a fungal parasite of coffee scale insects.</title>
        <authorList>
            <person name="Jackson D."/>
            <person name="Zemenick K.A."/>
            <person name="Malloure B."/>
            <person name="Quandt C.A."/>
            <person name="James T.Y."/>
        </authorList>
    </citation>
    <scope>NUCLEOTIDE SEQUENCE [LARGE SCALE GENOMIC DNA]</scope>
    <source>
        <strain evidence="8 9">UM487</strain>
    </source>
</reference>
<evidence type="ECO:0000256" key="1">
    <source>
        <dbReference type="ARBA" id="ARBA00004141"/>
    </source>
</evidence>
<feature type="compositionally biased region" description="Basic and acidic residues" evidence="6">
    <location>
        <begin position="1"/>
        <end position="11"/>
    </location>
</feature>
<feature type="transmembrane region" description="Helical" evidence="7">
    <location>
        <begin position="116"/>
        <end position="142"/>
    </location>
</feature>
<dbReference type="GO" id="GO:0005886">
    <property type="term" value="C:plasma membrane"/>
    <property type="evidence" value="ECO:0007669"/>
    <property type="project" value="TreeGrafter"/>
</dbReference>
<evidence type="ECO:0000256" key="6">
    <source>
        <dbReference type="SAM" id="MobiDB-lite"/>
    </source>
</evidence>
<sequence length="522" mass="55791">MMPEKQNEKAGHTATEANIARIESPDAPTDQQEVQRSEEQLTLHGPQLWTLIAGLYLGLYLLALELTMLSTVIPTLTSEFHTVSDISWYEAAYVVTLCVFIPLVGRLYEQLPVKHVYLAFMLVFEAGLVICATATTSSMFIVGRAVNGLGSSVQFSGTMLMLGAACPAKTRPLVTAAAVSMISAGAGASFWMLLPMGGVIIVLLLLMRLPEPSNKPPVLQALKELPARIDLLGFVQFAGAITMLLLALTWGGSTLSWSSPTIIGLLCGGFGLLVAFGFWIRHKNEGALITPACLRQRSICVGGLVVCLQGGASQAVPFYLPLWFQAIKGDDPSASAVHLLPSLVTMVVALITFGALVRKFQRVPPWAIVGSDPRWATGSGIRSSQASVVAFPFKRQVAQPPQRPVEFVPAARLAMSMSVISLFMQLGIAVSVSASQTIFANQLPGLLHEHAPNLNVTMVQEAGAAGARNAISAQEMPGFLTAYNQAVTEMFYFPMAACALAAVISFGLEWKKIGGKDKDDDG</sequence>
<keyword evidence="5 7" id="KW-0472">Membrane</keyword>
<feature type="transmembrane region" description="Helical" evidence="7">
    <location>
        <begin position="301"/>
        <end position="324"/>
    </location>
</feature>
<dbReference type="InterPro" id="IPR036259">
    <property type="entry name" value="MFS_trans_sf"/>
</dbReference>
<dbReference type="OMA" id="CFWIFLP"/>
<feature type="transmembrane region" description="Helical" evidence="7">
    <location>
        <begin position="419"/>
        <end position="439"/>
    </location>
</feature>
<accession>A0A179I9U7</accession>
<keyword evidence="9" id="KW-1185">Reference proteome</keyword>
<feature type="transmembrane region" description="Helical" evidence="7">
    <location>
        <begin position="336"/>
        <end position="357"/>
    </location>
</feature>
<dbReference type="SUPFAM" id="SSF103473">
    <property type="entry name" value="MFS general substrate transporter"/>
    <property type="match status" value="2"/>
</dbReference>
<proteinExistence type="inferred from homology"/>
<feature type="region of interest" description="Disordered" evidence="6">
    <location>
        <begin position="1"/>
        <end position="37"/>
    </location>
</feature>
<dbReference type="GO" id="GO:0022857">
    <property type="term" value="F:transmembrane transporter activity"/>
    <property type="evidence" value="ECO:0007669"/>
    <property type="project" value="InterPro"/>
</dbReference>
<feature type="transmembrane region" description="Helical" evidence="7">
    <location>
        <begin position="48"/>
        <end position="66"/>
    </location>
</feature>
<feature type="transmembrane region" description="Helical" evidence="7">
    <location>
        <begin position="490"/>
        <end position="508"/>
    </location>
</feature>
<dbReference type="PANTHER" id="PTHR23501">
    <property type="entry name" value="MAJOR FACILITATOR SUPERFAMILY"/>
    <property type="match status" value="1"/>
</dbReference>
<keyword evidence="3 7" id="KW-0812">Transmembrane</keyword>
<evidence type="ECO:0000313" key="8">
    <source>
        <dbReference type="EMBL" id="OAQ99457.1"/>
    </source>
</evidence>
<dbReference type="PANTHER" id="PTHR23501:SF193">
    <property type="entry name" value="MULTIDRUG TRANSPORTER, PUTATIVE (AFU_ORTHOLOGUE AFUA_8G00940)-RELATED"/>
    <property type="match status" value="1"/>
</dbReference>
<comment type="similarity">
    <text evidence="2">Belongs to the major facilitator superfamily. TCR/Tet family.</text>
</comment>